<reference evidence="1 2" key="1">
    <citation type="journal article" date="2024" name="Commun. Biol.">
        <title>Comparative genomic analysis of thermophilic fungi reveals convergent evolutionary adaptations and gene losses.</title>
        <authorList>
            <person name="Steindorff A.S."/>
            <person name="Aguilar-Pontes M.V."/>
            <person name="Robinson A.J."/>
            <person name="Andreopoulos B."/>
            <person name="LaButti K."/>
            <person name="Kuo A."/>
            <person name="Mondo S."/>
            <person name="Riley R."/>
            <person name="Otillar R."/>
            <person name="Haridas S."/>
            <person name="Lipzen A."/>
            <person name="Grimwood J."/>
            <person name="Schmutz J."/>
            <person name="Clum A."/>
            <person name="Reid I.D."/>
            <person name="Moisan M.C."/>
            <person name="Butler G."/>
            <person name="Nguyen T.T.M."/>
            <person name="Dewar K."/>
            <person name="Conant G."/>
            <person name="Drula E."/>
            <person name="Henrissat B."/>
            <person name="Hansel C."/>
            <person name="Singer S."/>
            <person name="Hutchinson M.I."/>
            <person name="de Vries R.P."/>
            <person name="Natvig D.O."/>
            <person name="Powell A.J."/>
            <person name="Tsang A."/>
            <person name="Grigoriev I.V."/>
        </authorList>
    </citation>
    <scope>NUCLEOTIDE SEQUENCE [LARGE SCALE GENOMIC DNA]</scope>
    <source>
        <strain evidence="1 2">CBS 494.80</strain>
    </source>
</reference>
<evidence type="ECO:0000313" key="1">
    <source>
        <dbReference type="EMBL" id="KAL2073728.1"/>
    </source>
</evidence>
<protein>
    <submittedName>
        <fullName evidence="1">Uncharacterized protein</fullName>
    </submittedName>
</protein>
<gene>
    <name evidence="1" type="ORF">VTL71DRAFT_11054</name>
</gene>
<dbReference type="Proteomes" id="UP001595075">
    <property type="component" value="Unassembled WGS sequence"/>
</dbReference>
<organism evidence="1 2">
    <name type="scientific">Oculimacula yallundae</name>
    <dbReference type="NCBI Taxonomy" id="86028"/>
    <lineage>
        <taxon>Eukaryota</taxon>
        <taxon>Fungi</taxon>
        <taxon>Dikarya</taxon>
        <taxon>Ascomycota</taxon>
        <taxon>Pezizomycotina</taxon>
        <taxon>Leotiomycetes</taxon>
        <taxon>Helotiales</taxon>
        <taxon>Ploettnerulaceae</taxon>
        <taxon>Oculimacula</taxon>
    </lineage>
</organism>
<keyword evidence="2" id="KW-1185">Reference proteome</keyword>
<proteinExistence type="predicted"/>
<comment type="caution">
    <text evidence="1">The sequence shown here is derived from an EMBL/GenBank/DDBJ whole genome shotgun (WGS) entry which is preliminary data.</text>
</comment>
<evidence type="ECO:0000313" key="2">
    <source>
        <dbReference type="Proteomes" id="UP001595075"/>
    </source>
</evidence>
<name>A0ABR4CUS3_9HELO</name>
<dbReference type="EMBL" id="JAZHXI010000003">
    <property type="protein sequence ID" value="KAL2073728.1"/>
    <property type="molecule type" value="Genomic_DNA"/>
</dbReference>
<accession>A0ABR4CUS3</accession>
<sequence>MPLSLRFPFFRKKRSPVKQHSGFSSTNSLSPPPPFCRLYYTLADLGTLTLSWGDHMDEDTSPSSFATFLGTEGSVFVGGIWTVLGLLGMFWSSSEGGNSMGLILDARSSISFFSLEHTLYLSRYKERRFWLDVFRCRCSVEGAGFELAFL</sequence>